<keyword evidence="2" id="KW-1185">Reference proteome</keyword>
<gene>
    <name evidence="1" type="ORF">H8698_05585</name>
</gene>
<organism evidence="1 2">
    <name type="scientific">Congzhengia minquanensis</name>
    <dbReference type="NCBI Taxonomy" id="2763657"/>
    <lineage>
        <taxon>Bacteria</taxon>
        <taxon>Bacillati</taxon>
        <taxon>Bacillota</taxon>
        <taxon>Clostridia</taxon>
        <taxon>Eubacteriales</taxon>
        <taxon>Oscillospiraceae</taxon>
        <taxon>Congzhengia</taxon>
    </lineage>
</organism>
<dbReference type="RefSeq" id="WP_249311640.1">
    <property type="nucleotide sequence ID" value="NZ_JACRSU010000002.1"/>
</dbReference>
<dbReference type="Gene3D" id="3.40.50.1000">
    <property type="entry name" value="HAD superfamily/HAD-like"/>
    <property type="match status" value="1"/>
</dbReference>
<dbReference type="GO" id="GO:0005829">
    <property type="term" value="C:cytosol"/>
    <property type="evidence" value="ECO:0007669"/>
    <property type="project" value="TreeGrafter"/>
</dbReference>
<evidence type="ECO:0000313" key="2">
    <source>
        <dbReference type="Proteomes" id="UP000611762"/>
    </source>
</evidence>
<sequence length="254" mass="27825">MDHPKIRLVLCDVDGTLLDKGQTVVSSAVFHTIRQSVSCGVQFVIASGRSYPDLKSLFAPVVSIVSFICCDGALAVKNGGILYQATLEKAVVNTLFDKIALSGQESLVIYGRDHTYCFGNNDLFKTSTPVTSINEVYGNVYKLAFFKFSDQTKQAVRSFAAKSRQLSEIYADSSWTEFVAFGTDKGSAAAALQKQWDISSLETAAFGDNTNDFGMLRQARLSFASPAAVSDIKRMCKFQTTSVTDEILNILRER</sequence>
<dbReference type="NCBIfam" id="TIGR01484">
    <property type="entry name" value="HAD-SF-IIB"/>
    <property type="match status" value="1"/>
</dbReference>
<reference evidence="1" key="1">
    <citation type="submission" date="2020-08" db="EMBL/GenBank/DDBJ databases">
        <title>Genome public.</title>
        <authorList>
            <person name="Liu C."/>
            <person name="Sun Q."/>
        </authorList>
    </citation>
    <scope>NUCLEOTIDE SEQUENCE</scope>
    <source>
        <strain evidence="1">H8</strain>
    </source>
</reference>
<dbReference type="Proteomes" id="UP000611762">
    <property type="component" value="Unassembled WGS sequence"/>
</dbReference>
<name>A0A926DMI6_9FIRM</name>
<evidence type="ECO:0000313" key="1">
    <source>
        <dbReference type="EMBL" id="MBC8540444.1"/>
    </source>
</evidence>
<dbReference type="AlphaFoldDB" id="A0A926DMI6"/>
<dbReference type="Pfam" id="PF08282">
    <property type="entry name" value="Hydrolase_3"/>
    <property type="match status" value="1"/>
</dbReference>
<dbReference type="GO" id="GO:0016791">
    <property type="term" value="F:phosphatase activity"/>
    <property type="evidence" value="ECO:0007669"/>
    <property type="project" value="TreeGrafter"/>
</dbReference>
<protein>
    <submittedName>
        <fullName evidence="1">HAD family phosphatase</fullName>
    </submittedName>
</protein>
<dbReference type="EMBL" id="JACRSU010000002">
    <property type="protein sequence ID" value="MBC8540444.1"/>
    <property type="molecule type" value="Genomic_DNA"/>
</dbReference>
<dbReference type="InterPro" id="IPR036412">
    <property type="entry name" value="HAD-like_sf"/>
</dbReference>
<proteinExistence type="predicted"/>
<accession>A0A926DMI6</accession>
<dbReference type="GO" id="GO:0000287">
    <property type="term" value="F:magnesium ion binding"/>
    <property type="evidence" value="ECO:0007669"/>
    <property type="project" value="TreeGrafter"/>
</dbReference>
<dbReference type="SUPFAM" id="SSF56784">
    <property type="entry name" value="HAD-like"/>
    <property type="match status" value="1"/>
</dbReference>
<dbReference type="PANTHER" id="PTHR10000">
    <property type="entry name" value="PHOSPHOSERINE PHOSPHATASE"/>
    <property type="match status" value="1"/>
</dbReference>
<dbReference type="PANTHER" id="PTHR10000:SF53">
    <property type="entry name" value="5-AMINO-6-(5-PHOSPHO-D-RIBITYLAMINO)URACIL PHOSPHATASE YBJI-RELATED"/>
    <property type="match status" value="1"/>
</dbReference>
<comment type="caution">
    <text evidence="1">The sequence shown here is derived from an EMBL/GenBank/DDBJ whole genome shotgun (WGS) entry which is preliminary data.</text>
</comment>
<dbReference type="Gene3D" id="3.30.1240.10">
    <property type="match status" value="1"/>
</dbReference>
<dbReference type="InterPro" id="IPR023214">
    <property type="entry name" value="HAD_sf"/>
</dbReference>
<dbReference type="InterPro" id="IPR006379">
    <property type="entry name" value="HAD-SF_hydro_IIB"/>
</dbReference>